<evidence type="ECO:0000313" key="3">
    <source>
        <dbReference type="EMBL" id="RPD66364.1"/>
    </source>
</evidence>
<keyword evidence="1" id="KW-0812">Transmembrane</keyword>
<dbReference type="PANTHER" id="PTHR40465">
    <property type="entry name" value="CHROMOSOME 1, WHOLE GENOME SHOTGUN SEQUENCE"/>
    <property type="match status" value="1"/>
</dbReference>
<feature type="transmembrane region" description="Helical" evidence="1">
    <location>
        <begin position="82"/>
        <end position="100"/>
    </location>
</feature>
<dbReference type="PANTHER" id="PTHR40465:SF1">
    <property type="entry name" value="DUF6534 DOMAIN-CONTAINING PROTEIN"/>
    <property type="match status" value="1"/>
</dbReference>
<keyword evidence="4" id="KW-1185">Reference proteome</keyword>
<name>A0A5C2SSF8_9APHY</name>
<feature type="transmembrane region" description="Helical" evidence="1">
    <location>
        <begin position="120"/>
        <end position="142"/>
    </location>
</feature>
<feature type="transmembrane region" description="Helical" evidence="1">
    <location>
        <begin position="151"/>
        <end position="174"/>
    </location>
</feature>
<sequence>MKQGEYHGTLTPADPLQAIQRLLPLPPYGNLMASPGIPENIALLAAPQLFGHLFNWGLFGMLAVQVYVYYLSFPSDGKYMKAFIYGLFVVECIQVGISTHDAYEIFGAGWGDIAALLDPQLLWLTPVLSGFISAAVQCFFAWRIYVLSKNIYLGGFIALVALMEGAGAMATGIMAHVLALTDSSIQVKTRASGIVWLAGSASCDVIIAACMLYFLSKGKQGLGSDAILSRLIQLTIETGTLTASIAVVDLVLFVVYTDNNLHFTPALILSKLYTNSLMVLFNNRVQMRDMQGFRSANSRVWISSRSDPESGNAGRGVHVSTTPHEFALKSLPTVGNDGIVDRYDMSKIPH</sequence>
<dbReference type="OrthoDB" id="2953893at2759"/>
<feature type="transmembrane region" description="Helical" evidence="1">
    <location>
        <begin position="236"/>
        <end position="256"/>
    </location>
</feature>
<dbReference type="Proteomes" id="UP000313359">
    <property type="component" value="Unassembled WGS sequence"/>
</dbReference>
<dbReference type="STRING" id="1328759.A0A5C2SSF8"/>
<evidence type="ECO:0000256" key="1">
    <source>
        <dbReference type="SAM" id="Phobius"/>
    </source>
</evidence>
<feature type="transmembrane region" description="Helical" evidence="1">
    <location>
        <begin position="53"/>
        <end position="70"/>
    </location>
</feature>
<feature type="domain" description="DUF6534" evidence="2">
    <location>
        <begin position="200"/>
        <end position="285"/>
    </location>
</feature>
<dbReference type="EMBL" id="ML122251">
    <property type="protein sequence ID" value="RPD66364.1"/>
    <property type="molecule type" value="Genomic_DNA"/>
</dbReference>
<gene>
    <name evidence="3" type="ORF">L227DRAFT_606473</name>
</gene>
<reference evidence="3" key="1">
    <citation type="journal article" date="2018" name="Genome Biol. Evol.">
        <title>Genomics and development of Lentinus tigrinus, a white-rot wood-decaying mushroom with dimorphic fruiting bodies.</title>
        <authorList>
            <person name="Wu B."/>
            <person name="Xu Z."/>
            <person name="Knudson A."/>
            <person name="Carlson A."/>
            <person name="Chen N."/>
            <person name="Kovaka S."/>
            <person name="LaButti K."/>
            <person name="Lipzen A."/>
            <person name="Pennachio C."/>
            <person name="Riley R."/>
            <person name="Schakwitz W."/>
            <person name="Umezawa K."/>
            <person name="Ohm R.A."/>
            <person name="Grigoriev I.V."/>
            <person name="Nagy L.G."/>
            <person name="Gibbons J."/>
            <person name="Hibbett D."/>
        </authorList>
    </citation>
    <scope>NUCLEOTIDE SEQUENCE [LARGE SCALE GENOMIC DNA]</scope>
    <source>
        <strain evidence="3">ALCF2SS1-6</strain>
    </source>
</reference>
<feature type="transmembrane region" description="Helical" evidence="1">
    <location>
        <begin position="262"/>
        <end position="281"/>
    </location>
</feature>
<dbReference type="AlphaFoldDB" id="A0A5C2SSF8"/>
<feature type="transmembrane region" description="Helical" evidence="1">
    <location>
        <begin position="194"/>
        <end position="215"/>
    </location>
</feature>
<proteinExistence type="predicted"/>
<keyword evidence="1" id="KW-0472">Membrane</keyword>
<keyword evidence="1" id="KW-1133">Transmembrane helix</keyword>
<protein>
    <recommendedName>
        <fullName evidence="2">DUF6534 domain-containing protein</fullName>
    </recommendedName>
</protein>
<evidence type="ECO:0000313" key="4">
    <source>
        <dbReference type="Proteomes" id="UP000313359"/>
    </source>
</evidence>
<organism evidence="3 4">
    <name type="scientific">Lentinus tigrinus ALCF2SS1-6</name>
    <dbReference type="NCBI Taxonomy" id="1328759"/>
    <lineage>
        <taxon>Eukaryota</taxon>
        <taxon>Fungi</taxon>
        <taxon>Dikarya</taxon>
        <taxon>Basidiomycota</taxon>
        <taxon>Agaricomycotina</taxon>
        <taxon>Agaricomycetes</taxon>
        <taxon>Polyporales</taxon>
        <taxon>Polyporaceae</taxon>
        <taxon>Lentinus</taxon>
    </lineage>
</organism>
<accession>A0A5C2SSF8</accession>
<dbReference type="Pfam" id="PF20152">
    <property type="entry name" value="DUF6534"/>
    <property type="match status" value="1"/>
</dbReference>
<evidence type="ECO:0000259" key="2">
    <source>
        <dbReference type="Pfam" id="PF20152"/>
    </source>
</evidence>
<dbReference type="InterPro" id="IPR045339">
    <property type="entry name" value="DUF6534"/>
</dbReference>